<comment type="caution">
    <text evidence="2">The sequence shown here is derived from an EMBL/GenBank/DDBJ whole genome shotgun (WGS) entry which is preliminary data.</text>
</comment>
<evidence type="ECO:0008006" key="4">
    <source>
        <dbReference type="Google" id="ProtNLM"/>
    </source>
</evidence>
<name>A0A2B4SWM8_STYPI</name>
<evidence type="ECO:0000313" key="2">
    <source>
        <dbReference type="EMBL" id="PFX34301.1"/>
    </source>
</evidence>
<protein>
    <recommendedName>
        <fullName evidence="4">Microtubule-associated protein Jupiter</fullName>
    </recommendedName>
</protein>
<proteinExistence type="predicted"/>
<evidence type="ECO:0000256" key="1">
    <source>
        <dbReference type="SAM" id="MobiDB-lite"/>
    </source>
</evidence>
<sequence length="169" mass="17753">MSSCDNTIGITDSTNISTKVLAPPGGKTSISIFGGDAPEPPASRKEVNACQAARNKSNVFASAGPASDTAADHHKQSQQRRQHSSVFGESNQPAPVAKPFEPEPRKPHTVNPHQEARQKSSLFKEPTEPAKPPPRKGTDIIAGRGQDEPAPTSVKVHAPPGGVSHISFG</sequence>
<dbReference type="Proteomes" id="UP000225706">
    <property type="component" value="Unassembled WGS sequence"/>
</dbReference>
<dbReference type="OrthoDB" id="10071234at2759"/>
<gene>
    <name evidence="2" type="ORF">AWC38_SpisGene882</name>
</gene>
<dbReference type="EMBL" id="LSMT01000005">
    <property type="protein sequence ID" value="PFX34301.1"/>
    <property type="molecule type" value="Genomic_DNA"/>
</dbReference>
<accession>A0A2B4SWM8</accession>
<keyword evidence="3" id="KW-1185">Reference proteome</keyword>
<organism evidence="2 3">
    <name type="scientific">Stylophora pistillata</name>
    <name type="common">Smooth cauliflower coral</name>
    <dbReference type="NCBI Taxonomy" id="50429"/>
    <lineage>
        <taxon>Eukaryota</taxon>
        <taxon>Metazoa</taxon>
        <taxon>Cnidaria</taxon>
        <taxon>Anthozoa</taxon>
        <taxon>Hexacorallia</taxon>
        <taxon>Scleractinia</taxon>
        <taxon>Astrocoeniina</taxon>
        <taxon>Pocilloporidae</taxon>
        <taxon>Stylophora</taxon>
    </lineage>
</organism>
<evidence type="ECO:0000313" key="3">
    <source>
        <dbReference type="Proteomes" id="UP000225706"/>
    </source>
</evidence>
<dbReference type="AlphaFoldDB" id="A0A2B4SWM8"/>
<feature type="compositionally biased region" description="Polar residues" evidence="1">
    <location>
        <begin position="1"/>
        <end position="18"/>
    </location>
</feature>
<feature type="region of interest" description="Disordered" evidence="1">
    <location>
        <begin position="1"/>
        <end position="169"/>
    </location>
</feature>
<reference evidence="3" key="1">
    <citation type="journal article" date="2017" name="bioRxiv">
        <title>Comparative analysis of the genomes of Stylophora pistillata and Acropora digitifera provides evidence for extensive differences between species of corals.</title>
        <authorList>
            <person name="Voolstra C.R."/>
            <person name="Li Y."/>
            <person name="Liew Y.J."/>
            <person name="Baumgarten S."/>
            <person name="Zoccola D."/>
            <person name="Flot J.-F."/>
            <person name="Tambutte S."/>
            <person name="Allemand D."/>
            <person name="Aranda M."/>
        </authorList>
    </citation>
    <scope>NUCLEOTIDE SEQUENCE [LARGE SCALE GENOMIC DNA]</scope>
</reference>